<evidence type="ECO:0000256" key="4">
    <source>
        <dbReference type="ARBA" id="ARBA00049194"/>
    </source>
</evidence>
<feature type="domain" description="Aldehyde dehydrogenase" evidence="7">
    <location>
        <begin position="27"/>
        <end position="447"/>
    </location>
</feature>
<evidence type="ECO:0000259" key="7">
    <source>
        <dbReference type="Pfam" id="PF00171"/>
    </source>
</evidence>
<dbReference type="CDD" id="cd07106">
    <property type="entry name" value="ALDH_AldA-AAD23400"/>
    <property type="match status" value="1"/>
</dbReference>
<dbReference type="GO" id="GO:0004029">
    <property type="term" value="F:aldehyde dehydrogenase (NAD+) activity"/>
    <property type="evidence" value="ECO:0007669"/>
    <property type="project" value="UniProtKB-EC"/>
</dbReference>
<evidence type="ECO:0000313" key="8">
    <source>
        <dbReference type="EMBL" id="CAD0115478.1"/>
    </source>
</evidence>
<comment type="catalytic activity">
    <reaction evidence="4">
        <text>an aldehyde + NAD(+) + H2O = a carboxylate + NADH + 2 H(+)</text>
        <dbReference type="Rhea" id="RHEA:16185"/>
        <dbReference type="ChEBI" id="CHEBI:15377"/>
        <dbReference type="ChEBI" id="CHEBI:15378"/>
        <dbReference type="ChEBI" id="CHEBI:17478"/>
        <dbReference type="ChEBI" id="CHEBI:29067"/>
        <dbReference type="ChEBI" id="CHEBI:57540"/>
        <dbReference type="ChEBI" id="CHEBI:57945"/>
        <dbReference type="EC" id="1.2.1.3"/>
    </reaction>
</comment>
<evidence type="ECO:0000256" key="3">
    <source>
        <dbReference type="ARBA" id="ARBA00024226"/>
    </source>
</evidence>
<evidence type="ECO:0000256" key="5">
    <source>
        <dbReference type="PROSITE-ProRule" id="PRU10007"/>
    </source>
</evidence>
<comment type="similarity">
    <text evidence="1 6">Belongs to the aldehyde dehydrogenase family.</text>
</comment>
<dbReference type="Pfam" id="PF00171">
    <property type="entry name" value="Aldedh"/>
    <property type="match status" value="1"/>
</dbReference>
<dbReference type="Proteomes" id="UP000745764">
    <property type="component" value="Unassembled WGS sequence"/>
</dbReference>
<gene>
    <name evidence="8" type="ORF">AWRI4620_LOCUS9733</name>
</gene>
<dbReference type="EC" id="1.2.1.3" evidence="3"/>
<evidence type="ECO:0000256" key="2">
    <source>
        <dbReference type="ARBA" id="ARBA00023002"/>
    </source>
</evidence>
<dbReference type="InterPro" id="IPR029510">
    <property type="entry name" value="Ald_DH_CS_GLU"/>
</dbReference>
<evidence type="ECO:0000313" key="9">
    <source>
        <dbReference type="Proteomes" id="UP000745764"/>
    </source>
</evidence>
<keyword evidence="2 6" id="KW-0560">Oxidoreductase</keyword>
<dbReference type="SUPFAM" id="SSF53720">
    <property type="entry name" value="ALDH-like"/>
    <property type="match status" value="1"/>
</dbReference>
<keyword evidence="9" id="KW-1185">Reference proteome</keyword>
<dbReference type="InterPro" id="IPR016163">
    <property type="entry name" value="Ald_DH_C"/>
</dbReference>
<dbReference type="InterPro" id="IPR016162">
    <property type="entry name" value="Ald_DH_N"/>
</dbReference>
<evidence type="ECO:0000256" key="6">
    <source>
        <dbReference type="RuleBase" id="RU003345"/>
    </source>
</evidence>
<dbReference type="InterPro" id="IPR016161">
    <property type="entry name" value="Ald_DH/histidinol_DH"/>
</dbReference>
<dbReference type="InterPro" id="IPR044086">
    <property type="entry name" value="LUC3-like"/>
</dbReference>
<evidence type="ECO:0000256" key="1">
    <source>
        <dbReference type="ARBA" id="ARBA00009986"/>
    </source>
</evidence>
<dbReference type="AlphaFoldDB" id="A0A9N8PWN7"/>
<comment type="caution">
    <text evidence="8">The sequence shown here is derived from an EMBL/GenBank/DDBJ whole genome shotgun (WGS) entry which is preliminary data.</text>
</comment>
<dbReference type="Gene3D" id="3.40.605.10">
    <property type="entry name" value="Aldehyde Dehydrogenase, Chain A, domain 1"/>
    <property type="match status" value="1"/>
</dbReference>
<dbReference type="InterPro" id="IPR015590">
    <property type="entry name" value="Aldehyde_DH_dom"/>
</dbReference>
<sequence>MSPGKTANISFDDNFANIVNGEARTKSETYHQGVNPATGEKLWNVPIASQSDVDDAVASAQKAFESWSVKPIDERKQLLTNFRDVWNGYHEEFTTLLCKETGKPRQFAAFEVGAVGAWIDHHVSLSIPEERLEDDEKVMTTRYMPLGVVGAICPWNFPLVLSFGKICPALLTGCCIIVKPSPFTPYTSLKAIELAQTIFPPGVVQVLGGDDKLGPMFTEHPGIAKISFTGSIATGKKIMAACSKTLKRVTLELGGNDASIVREDVDIEATAPQLVMGAFQNSGQRIYIHKSIYRPMVDAMAKVAASLKVGTPDEEGAMLGPIQNQMQYEKVKTFFQDSKDKGYNFIAGSGDVETKDGFWLQPAIIDNPPNDSKIIQEEQFGLILPVQPYEDEEEVIARANDSNAGLGACVWSKDEKAAERIALRLQAGSVFINSFEKPTPQAGIGGEWGTQGLLSYCNPHVIHLYKSKL</sequence>
<dbReference type="EMBL" id="CAINUL010000019">
    <property type="protein sequence ID" value="CAD0115478.1"/>
    <property type="molecule type" value="Genomic_DNA"/>
</dbReference>
<reference evidence="8" key="1">
    <citation type="submission" date="2020-06" db="EMBL/GenBank/DDBJ databases">
        <authorList>
            <person name="Onetto C."/>
        </authorList>
    </citation>
    <scope>NUCLEOTIDE SEQUENCE</scope>
</reference>
<proteinExistence type="inferred from homology"/>
<dbReference type="FunFam" id="3.40.605.10:FF:000007">
    <property type="entry name" value="NAD/NADP-dependent betaine aldehyde dehydrogenase"/>
    <property type="match status" value="1"/>
</dbReference>
<dbReference type="OrthoDB" id="310895at2759"/>
<dbReference type="PANTHER" id="PTHR11699">
    <property type="entry name" value="ALDEHYDE DEHYDROGENASE-RELATED"/>
    <property type="match status" value="1"/>
</dbReference>
<dbReference type="Gene3D" id="3.40.309.10">
    <property type="entry name" value="Aldehyde Dehydrogenase, Chain A, domain 2"/>
    <property type="match status" value="1"/>
</dbReference>
<dbReference type="PROSITE" id="PS00687">
    <property type="entry name" value="ALDEHYDE_DEHYDR_GLU"/>
    <property type="match status" value="1"/>
</dbReference>
<protein>
    <recommendedName>
        <fullName evidence="3">aldehyde dehydrogenase (NAD(+))</fullName>
        <ecNumber evidence="3">1.2.1.3</ecNumber>
    </recommendedName>
</protein>
<name>A0A9N8PWN7_9PEZI</name>
<organism evidence="8 9">
    <name type="scientific">Aureobasidium uvarum</name>
    <dbReference type="NCBI Taxonomy" id="2773716"/>
    <lineage>
        <taxon>Eukaryota</taxon>
        <taxon>Fungi</taxon>
        <taxon>Dikarya</taxon>
        <taxon>Ascomycota</taxon>
        <taxon>Pezizomycotina</taxon>
        <taxon>Dothideomycetes</taxon>
        <taxon>Dothideomycetidae</taxon>
        <taxon>Dothideales</taxon>
        <taxon>Saccotheciaceae</taxon>
        <taxon>Aureobasidium</taxon>
    </lineage>
</organism>
<accession>A0A9N8PWN7</accession>
<feature type="active site" evidence="5">
    <location>
        <position position="252"/>
    </location>
</feature>